<dbReference type="CDD" id="cd06662">
    <property type="entry name" value="SURF1"/>
    <property type="match status" value="1"/>
</dbReference>
<feature type="region of interest" description="Disordered" evidence="7">
    <location>
        <begin position="253"/>
        <end position="329"/>
    </location>
</feature>
<dbReference type="Pfam" id="PF02104">
    <property type="entry name" value="SURF1"/>
    <property type="match status" value="1"/>
</dbReference>
<evidence type="ECO:0000256" key="3">
    <source>
        <dbReference type="ARBA" id="ARBA00022692"/>
    </source>
</evidence>
<feature type="compositionally biased region" description="Basic and acidic residues" evidence="7">
    <location>
        <begin position="316"/>
        <end position="329"/>
    </location>
</feature>
<sequence>MLKTFLKPGWVLSLIFIVAFSYLSFTVLAPWQLNKDAQIVERNHLIEEAYDADPQPVTEVFSADGSLHKEWERAELTGHYLSEDEVLLRLRPVESAPGFQSLVPFETESGETFLVNRGWMPTDEGNSVPHIDPAPQGEVTIVAMARYDERKHTSAPIEEQGYTQVYSINTEQIAELVDVPLAHDYLQLSPEQPGELHALPVPKLDRGNHLSYGYQWIAFGVMAPLGFAYFVWSEIRERRRARDEDALIAEATAAATGAGTGSPDAAADTDATGSDHEEPAGEHSDATTPSALPSTPAAATQPSRRSRSRYGSAKPDFYEKIRERGQERY</sequence>
<keyword evidence="4 6" id="KW-1133">Transmembrane helix</keyword>
<name>A0ABU9UIH1_9CORY</name>
<dbReference type="InterPro" id="IPR045214">
    <property type="entry name" value="Surf1/Surf4"/>
</dbReference>
<evidence type="ECO:0000313" key="9">
    <source>
        <dbReference type="Proteomes" id="UP000235104"/>
    </source>
</evidence>
<keyword evidence="9" id="KW-1185">Reference proteome</keyword>
<accession>A0ABU9UIH1</accession>
<keyword evidence="5 6" id="KW-0472">Membrane</keyword>
<proteinExistence type="inferred from homology"/>
<feature type="transmembrane region" description="Helical" evidence="6">
    <location>
        <begin position="212"/>
        <end position="232"/>
    </location>
</feature>
<protein>
    <recommendedName>
        <fullName evidence="6">SURF1-like protein</fullName>
    </recommendedName>
</protein>
<dbReference type="PROSITE" id="PS50895">
    <property type="entry name" value="SURF1"/>
    <property type="match status" value="1"/>
</dbReference>
<dbReference type="Proteomes" id="UP000235104">
    <property type="component" value="Unassembled WGS sequence"/>
</dbReference>
<evidence type="ECO:0000313" key="8">
    <source>
        <dbReference type="EMBL" id="MEM5985326.1"/>
    </source>
</evidence>
<comment type="similarity">
    <text evidence="2 6">Belongs to the SURF1 family.</text>
</comment>
<evidence type="ECO:0000256" key="7">
    <source>
        <dbReference type="SAM" id="MobiDB-lite"/>
    </source>
</evidence>
<feature type="compositionally biased region" description="Basic and acidic residues" evidence="7">
    <location>
        <begin position="273"/>
        <end position="285"/>
    </location>
</feature>
<feature type="compositionally biased region" description="Low complexity" evidence="7">
    <location>
        <begin position="286"/>
        <end position="303"/>
    </location>
</feature>
<dbReference type="RefSeq" id="WP_101735551.1">
    <property type="nucleotide sequence ID" value="NZ_JAKMUW010000001.1"/>
</dbReference>
<feature type="transmembrane region" description="Helical" evidence="6">
    <location>
        <begin position="12"/>
        <end position="33"/>
    </location>
</feature>
<organism evidence="8 9">
    <name type="scientific">Corynebacterium hesseae</name>
    <dbReference type="NCBI Taxonomy" id="2913502"/>
    <lineage>
        <taxon>Bacteria</taxon>
        <taxon>Bacillati</taxon>
        <taxon>Actinomycetota</taxon>
        <taxon>Actinomycetes</taxon>
        <taxon>Mycobacteriales</taxon>
        <taxon>Corynebacteriaceae</taxon>
        <taxon>Corynebacterium</taxon>
    </lineage>
</organism>
<evidence type="ECO:0000256" key="5">
    <source>
        <dbReference type="ARBA" id="ARBA00023136"/>
    </source>
</evidence>
<evidence type="ECO:0000256" key="1">
    <source>
        <dbReference type="ARBA" id="ARBA00004370"/>
    </source>
</evidence>
<evidence type="ECO:0000256" key="2">
    <source>
        <dbReference type="ARBA" id="ARBA00007165"/>
    </source>
</evidence>
<dbReference type="PANTHER" id="PTHR23427:SF2">
    <property type="entry name" value="SURFEIT LOCUS PROTEIN 1"/>
    <property type="match status" value="1"/>
</dbReference>
<evidence type="ECO:0000256" key="4">
    <source>
        <dbReference type="ARBA" id="ARBA00022989"/>
    </source>
</evidence>
<keyword evidence="6" id="KW-1003">Cell membrane</keyword>
<reference evidence="8" key="1">
    <citation type="submission" date="2017-12" db="EMBL/GenBank/DDBJ databases">
        <authorList>
            <person name="Thomas-White K."/>
            <person name="Wolfe A.J."/>
        </authorList>
    </citation>
    <scope>NUCLEOTIDE SEQUENCE</scope>
    <source>
        <strain evidence="8">UMB0043</strain>
    </source>
</reference>
<dbReference type="InterPro" id="IPR002994">
    <property type="entry name" value="Surf1/Shy1"/>
</dbReference>
<feature type="compositionally biased region" description="Low complexity" evidence="7">
    <location>
        <begin position="253"/>
        <end position="272"/>
    </location>
</feature>
<evidence type="ECO:0000256" key="6">
    <source>
        <dbReference type="RuleBase" id="RU363076"/>
    </source>
</evidence>
<dbReference type="EMBL" id="PKHR02000011">
    <property type="protein sequence ID" value="MEM5985326.1"/>
    <property type="molecule type" value="Genomic_DNA"/>
</dbReference>
<comment type="caution">
    <text evidence="8">The sequence shown here is derived from an EMBL/GenBank/DDBJ whole genome shotgun (WGS) entry which is preliminary data.</text>
</comment>
<dbReference type="PANTHER" id="PTHR23427">
    <property type="entry name" value="SURFEIT LOCUS PROTEIN"/>
    <property type="match status" value="1"/>
</dbReference>
<keyword evidence="3 6" id="KW-0812">Transmembrane</keyword>
<comment type="subcellular location">
    <subcellularLocation>
        <location evidence="6">Cell membrane</location>
        <topology evidence="6">Multi-pass membrane protein</topology>
    </subcellularLocation>
    <subcellularLocation>
        <location evidence="1">Membrane</location>
    </subcellularLocation>
</comment>
<gene>
    <name evidence="8" type="ORF">CYJ44_004050</name>
</gene>